<dbReference type="Pfam" id="PF00126">
    <property type="entry name" value="HTH_1"/>
    <property type="match status" value="1"/>
</dbReference>
<accession>A0ABW4UQJ0</accession>
<name>A0ABW4UQJ0_9BACL</name>
<dbReference type="InterPro" id="IPR000847">
    <property type="entry name" value="LysR_HTH_N"/>
</dbReference>
<evidence type="ECO:0000259" key="5">
    <source>
        <dbReference type="PROSITE" id="PS50931"/>
    </source>
</evidence>
<dbReference type="SUPFAM" id="SSF46785">
    <property type="entry name" value="Winged helix' DNA-binding domain"/>
    <property type="match status" value="1"/>
</dbReference>
<dbReference type="PROSITE" id="PS50931">
    <property type="entry name" value="HTH_LYSR"/>
    <property type="match status" value="1"/>
</dbReference>
<evidence type="ECO:0000256" key="1">
    <source>
        <dbReference type="ARBA" id="ARBA00009437"/>
    </source>
</evidence>
<dbReference type="Gene3D" id="1.10.10.10">
    <property type="entry name" value="Winged helix-like DNA-binding domain superfamily/Winged helix DNA-binding domain"/>
    <property type="match status" value="1"/>
</dbReference>
<dbReference type="PRINTS" id="PR00039">
    <property type="entry name" value="HTHLYSR"/>
</dbReference>
<protein>
    <submittedName>
        <fullName evidence="6">LysR family transcriptional regulator</fullName>
    </submittedName>
</protein>
<dbReference type="Pfam" id="PF03466">
    <property type="entry name" value="LysR_substrate"/>
    <property type="match status" value="1"/>
</dbReference>
<keyword evidence="7" id="KW-1185">Reference proteome</keyword>
<sequence>MRLDGVLMELLHLKYFCKVARLQHMTHAAEELHIAQPALSKSIKMLETELGVSLFDRTGRYITLNEYGRTFLKHVEQALQSLEDATREVHDLATGTVGYIKLAFPVGSHIVPNLITAFREKYPDIHFQLLQHYEENVKPEFDLCISSLPQNYEHMQSIPLVTEEIFLAVPKGHALADRSSIALSEAAHEHFIGLRHGHSLRETTDDYCHLAGFKPKHIFESDDPATVRGLIRAGQGVAFIPAVSWEGSTGPDISLVPIHSPICQRTIGISWRGDHYLSRAALVFREFTIEFFGNTSDL</sequence>
<dbReference type="PANTHER" id="PTHR30419">
    <property type="entry name" value="HTH-TYPE TRANSCRIPTIONAL REGULATOR YBHD"/>
    <property type="match status" value="1"/>
</dbReference>
<dbReference type="InterPro" id="IPR005119">
    <property type="entry name" value="LysR_subst-bd"/>
</dbReference>
<evidence type="ECO:0000256" key="3">
    <source>
        <dbReference type="ARBA" id="ARBA00023125"/>
    </source>
</evidence>
<dbReference type="PANTHER" id="PTHR30419:SF28">
    <property type="entry name" value="HTH-TYPE TRANSCRIPTIONAL REGULATOR BSDA"/>
    <property type="match status" value="1"/>
</dbReference>
<gene>
    <name evidence="6" type="ORF">ACFSGI_04750</name>
</gene>
<dbReference type="InterPro" id="IPR050950">
    <property type="entry name" value="HTH-type_LysR_regulators"/>
</dbReference>
<proteinExistence type="inferred from homology"/>
<dbReference type="SUPFAM" id="SSF53850">
    <property type="entry name" value="Periplasmic binding protein-like II"/>
    <property type="match status" value="1"/>
</dbReference>
<keyword evidence="2" id="KW-0805">Transcription regulation</keyword>
<keyword evidence="4" id="KW-0804">Transcription</keyword>
<dbReference type="Proteomes" id="UP001597403">
    <property type="component" value="Unassembled WGS sequence"/>
</dbReference>
<comment type="similarity">
    <text evidence="1">Belongs to the LysR transcriptional regulatory family.</text>
</comment>
<feature type="domain" description="HTH lysR-type" evidence="5">
    <location>
        <begin position="8"/>
        <end position="65"/>
    </location>
</feature>
<comment type="caution">
    <text evidence="6">The sequence shown here is derived from an EMBL/GenBank/DDBJ whole genome shotgun (WGS) entry which is preliminary data.</text>
</comment>
<dbReference type="InterPro" id="IPR036390">
    <property type="entry name" value="WH_DNA-bd_sf"/>
</dbReference>
<evidence type="ECO:0000313" key="6">
    <source>
        <dbReference type="EMBL" id="MFD1989255.1"/>
    </source>
</evidence>
<dbReference type="Gene3D" id="3.40.190.290">
    <property type="match status" value="1"/>
</dbReference>
<organism evidence="6 7">
    <name type="scientific">Paenibacillus nicotianae</name>
    <dbReference type="NCBI Taxonomy" id="1526551"/>
    <lineage>
        <taxon>Bacteria</taxon>
        <taxon>Bacillati</taxon>
        <taxon>Bacillota</taxon>
        <taxon>Bacilli</taxon>
        <taxon>Bacillales</taxon>
        <taxon>Paenibacillaceae</taxon>
        <taxon>Paenibacillus</taxon>
    </lineage>
</organism>
<evidence type="ECO:0000256" key="2">
    <source>
        <dbReference type="ARBA" id="ARBA00023015"/>
    </source>
</evidence>
<keyword evidence="3" id="KW-0238">DNA-binding</keyword>
<evidence type="ECO:0000256" key="4">
    <source>
        <dbReference type="ARBA" id="ARBA00023163"/>
    </source>
</evidence>
<reference evidence="7" key="1">
    <citation type="journal article" date="2019" name="Int. J. Syst. Evol. Microbiol.">
        <title>The Global Catalogue of Microorganisms (GCM) 10K type strain sequencing project: providing services to taxonomists for standard genome sequencing and annotation.</title>
        <authorList>
            <consortium name="The Broad Institute Genomics Platform"/>
            <consortium name="The Broad Institute Genome Sequencing Center for Infectious Disease"/>
            <person name="Wu L."/>
            <person name="Ma J."/>
        </authorList>
    </citation>
    <scope>NUCLEOTIDE SEQUENCE [LARGE SCALE GENOMIC DNA]</scope>
    <source>
        <strain evidence="7">CGMCC 1.15067</strain>
    </source>
</reference>
<dbReference type="InterPro" id="IPR036388">
    <property type="entry name" value="WH-like_DNA-bd_sf"/>
</dbReference>
<dbReference type="EMBL" id="JBHUGF010000010">
    <property type="protein sequence ID" value="MFD1989255.1"/>
    <property type="molecule type" value="Genomic_DNA"/>
</dbReference>
<evidence type="ECO:0000313" key="7">
    <source>
        <dbReference type="Proteomes" id="UP001597403"/>
    </source>
</evidence>